<evidence type="ECO:0000256" key="1">
    <source>
        <dbReference type="ARBA" id="ARBA00022737"/>
    </source>
</evidence>
<reference evidence="2" key="1">
    <citation type="submission" date="2018-05" db="EMBL/GenBank/DDBJ databases">
        <authorList>
            <person name="Lanie J.A."/>
            <person name="Ng W.-L."/>
            <person name="Kazmierczak K.M."/>
            <person name="Andrzejewski T.M."/>
            <person name="Davidsen T.M."/>
            <person name="Wayne K.J."/>
            <person name="Tettelin H."/>
            <person name="Glass J.I."/>
            <person name="Rusch D."/>
            <person name="Podicherti R."/>
            <person name="Tsui H.-C.T."/>
            <person name="Winkler M.E."/>
        </authorList>
    </citation>
    <scope>NUCLEOTIDE SEQUENCE</scope>
</reference>
<gene>
    <name evidence="2" type="ORF">METZ01_LOCUS300168</name>
</gene>
<keyword evidence="1" id="KW-0677">Repeat</keyword>
<dbReference type="EMBL" id="UINC01093138">
    <property type="protein sequence ID" value="SVC47314.1"/>
    <property type="molecule type" value="Genomic_DNA"/>
</dbReference>
<dbReference type="InterPro" id="IPR001258">
    <property type="entry name" value="NHL_repeat"/>
</dbReference>
<evidence type="ECO:0008006" key="3">
    <source>
        <dbReference type="Google" id="ProtNLM"/>
    </source>
</evidence>
<name>A0A382MEE6_9ZZZZ</name>
<accession>A0A382MEE6</accession>
<sequence>MLLNPVWNESYGLQSPVEISVSQDGRIFVADSGLHSIIVFDQDGDRPSGFDGLLNLSDETFDHLTPIDVDIDNKMNIFFIVGNQ</sequence>
<dbReference type="SUPFAM" id="SSF63829">
    <property type="entry name" value="Calcium-dependent phosphotriesterase"/>
    <property type="match status" value="1"/>
</dbReference>
<proteinExistence type="predicted"/>
<dbReference type="InterPro" id="IPR011042">
    <property type="entry name" value="6-blade_b-propeller_TolB-like"/>
</dbReference>
<dbReference type="AlphaFoldDB" id="A0A382MEE6"/>
<protein>
    <recommendedName>
        <fullName evidence="3">SMP-30/Gluconolactonase/LRE-like region domain-containing protein</fullName>
    </recommendedName>
</protein>
<feature type="non-terminal residue" evidence="2">
    <location>
        <position position="84"/>
    </location>
</feature>
<dbReference type="PROSITE" id="PS51125">
    <property type="entry name" value="NHL"/>
    <property type="match status" value="1"/>
</dbReference>
<dbReference type="Gene3D" id="2.120.10.30">
    <property type="entry name" value="TolB, C-terminal domain"/>
    <property type="match status" value="1"/>
</dbReference>
<evidence type="ECO:0000313" key="2">
    <source>
        <dbReference type="EMBL" id="SVC47314.1"/>
    </source>
</evidence>
<organism evidence="2">
    <name type="scientific">marine metagenome</name>
    <dbReference type="NCBI Taxonomy" id="408172"/>
    <lineage>
        <taxon>unclassified sequences</taxon>
        <taxon>metagenomes</taxon>
        <taxon>ecological metagenomes</taxon>
    </lineage>
</organism>
<dbReference type="Pfam" id="PF01436">
    <property type="entry name" value="NHL"/>
    <property type="match status" value="1"/>
</dbReference>